<dbReference type="Proteomes" id="UP000238180">
    <property type="component" value="Unassembled WGS sequence"/>
</dbReference>
<dbReference type="Pfam" id="PF10117">
    <property type="entry name" value="McrBC"/>
    <property type="match status" value="1"/>
</dbReference>
<organism evidence="1 2">
    <name type="scientific">Flavobacterium columnare</name>
    <dbReference type="NCBI Taxonomy" id="996"/>
    <lineage>
        <taxon>Bacteria</taxon>
        <taxon>Pseudomonadati</taxon>
        <taxon>Bacteroidota</taxon>
        <taxon>Flavobacteriia</taxon>
        <taxon>Flavobacteriales</taxon>
        <taxon>Flavobacteriaceae</taxon>
        <taxon>Flavobacterium</taxon>
    </lineage>
</organism>
<accession>A0A2N9PEG5</accession>
<dbReference type="AlphaFoldDB" id="A0A2N9PEG5"/>
<dbReference type="InterPro" id="IPR019292">
    <property type="entry name" value="McrC"/>
</dbReference>
<dbReference type="RefSeq" id="WP_105197163.1">
    <property type="nucleotide sequence ID" value="NZ_OLKH01000202.1"/>
</dbReference>
<evidence type="ECO:0000313" key="2">
    <source>
        <dbReference type="Proteomes" id="UP000238180"/>
    </source>
</evidence>
<reference evidence="1 2" key="1">
    <citation type="submission" date="2018-02" db="EMBL/GenBank/DDBJ databases">
        <authorList>
            <person name="Cohen D.B."/>
            <person name="Kent A.D."/>
        </authorList>
    </citation>
    <scope>NUCLEOTIDE SEQUENCE [LARGE SCALE GENOMIC DNA]</scope>
    <source>
        <strain evidence="1">CIP109753</strain>
    </source>
</reference>
<name>A0A2N9PEG5_9FLAO</name>
<dbReference type="PANTHER" id="PTHR38733:SF1">
    <property type="entry name" value="TYPE IV METHYL-DIRECTED RESTRICTION ENZYME ECOKMCRBC"/>
    <property type="match status" value="1"/>
</dbReference>
<proteinExistence type="predicted"/>
<protein>
    <submittedName>
        <fullName evidence="1">5-methylcytosine-specific restriction enzyme subunit McrC</fullName>
    </submittedName>
</protein>
<dbReference type="PANTHER" id="PTHR38733">
    <property type="entry name" value="PROTEIN MCRC"/>
    <property type="match status" value="1"/>
</dbReference>
<evidence type="ECO:0000313" key="1">
    <source>
        <dbReference type="EMBL" id="SPE78752.1"/>
    </source>
</evidence>
<dbReference type="EMBL" id="OLKH01000202">
    <property type="protein sequence ID" value="SPE78752.1"/>
    <property type="molecule type" value="Genomic_DNA"/>
</dbReference>
<sequence length="420" mass="49533">MNKFKSIQIFEDSILICGQEYDGCKIEESHFQALAKFNELHQNKYFKIELKKVTFQNFVGVIQVCDLIIEILPKIDKHELEEEANKQKWQKALVEMLRLTRKLNIQQIDEANITKQTTDLLDIYFEWFLNEVQILIHQGLIKPYNKETSKIKELRGKLKFARHIAKNLIKKERLYTIHQVYDKDLLIYQILAQALEIINSITPGKYINSRCKMIQLNFPEITEIQDITNIFNEIPSNRKTEPYEKALTIARSIILNYANITNQNQKILVLLFDINLLWKEYIYVRLQQTAKKKGIIIKGQKARPFLEKKSIHPDIIIEKCGKMAIIDTKWKNIDNVLPSVQDLRQMYAYNEYWDSQKAMLLYPTSGNSTEIKQDDFGKYTNREKNSCYLGKINIFDGDKLDDKIGDTILKWFYIKNNSTK</sequence>
<gene>
    <name evidence="1" type="ORF">FLACOL_02770</name>
</gene>